<dbReference type="AlphaFoldDB" id="A0A1X7U686"/>
<dbReference type="OrthoDB" id="5971299at2759"/>
<protein>
    <submittedName>
        <fullName evidence="1">Uncharacterized protein</fullName>
    </submittedName>
</protein>
<evidence type="ECO:0000313" key="1">
    <source>
        <dbReference type="EnsemblMetazoa" id="Aqu2.1.23034_001"/>
    </source>
</evidence>
<name>A0A1X7U686_AMPQE</name>
<dbReference type="InParanoid" id="A0A1X7U686"/>
<accession>A0A1X7U686</accession>
<organism evidence="1">
    <name type="scientific">Amphimedon queenslandica</name>
    <name type="common">Sponge</name>
    <dbReference type="NCBI Taxonomy" id="400682"/>
    <lineage>
        <taxon>Eukaryota</taxon>
        <taxon>Metazoa</taxon>
        <taxon>Porifera</taxon>
        <taxon>Demospongiae</taxon>
        <taxon>Heteroscleromorpha</taxon>
        <taxon>Haplosclerida</taxon>
        <taxon>Niphatidae</taxon>
        <taxon>Amphimedon</taxon>
    </lineage>
</organism>
<reference evidence="1" key="1">
    <citation type="submission" date="2017-05" db="UniProtKB">
        <authorList>
            <consortium name="EnsemblMetazoa"/>
        </authorList>
    </citation>
    <scope>IDENTIFICATION</scope>
</reference>
<proteinExistence type="predicted"/>
<dbReference type="EnsemblMetazoa" id="Aqu2.1.23034_001">
    <property type="protein sequence ID" value="Aqu2.1.23034_001"/>
    <property type="gene ID" value="Aqu2.1.23034"/>
</dbReference>
<sequence>ISSANSDEFQQLVTSEDYSFQYECGFKEVIKFSNKREFVNCVLMHYALFNIHSKLTSLRKGFIKTLDFESLLKLILRYC</sequence>